<dbReference type="AlphaFoldDB" id="A0A4Y7TWN0"/>
<dbReference type="Pfam" id="PF04828">
    <property type="entry name" value="GFA"/>
    <property type="match status" value="1"/>
</dbReference>
<dbReference type="GO" id="GO:0016846">
    <property type="term" value="F:carbon-sulfur lyase activity"/>
    <property type="evidence" value="ECO:0007669"/>
    <property type="project" value="InterPro"/>
</dbReference>
<name>A0A4Y7TWN0_COPMI</name>
<protein>
    <recommendedName>
        <fullName evidence="5">CENP-V/GFA domain-containing protein</fullName>
    </recommendedName>
</protein>
<evidence type="ECO:0000259" key="5">
    <source>
        <dbReference type="Pfam" id="PF04828"/>
    </source>
</evidence>
<dbReference type="STRING" id="71717.A0A4Y7TWN0"/>
<dbReference type="GO" id="GO:0046872">
    <property type="term" value="F:metal ion binding"/>
    <property type="evidence" value="ECO:0007669"/>
    <property type="project" value="UniProtKB-KW"/>
</dbReference>
<organism evidence="6 7">
    <name type="scientific">Coprinellus micaceus</name>
    <name type="common">Glistening ink-cap mushroom</name>
    <name type="synonym">Coprinus micaceus</name>
    <dbReference type="NCBI Taxonomy" id="71717"/>
    <lineage>
        <taxon>Eukaryota</taxon>
        <taxon>Fungi</taxon>
        <taxon>Dikarya</taxon>
        <taxon>Basidiomycota</taxon>
        <taxon>Agaricomycotina</taxon>
        <taxon>Agaricomycetes</taxon>
        <taxon>Agaricomycetidae</taxon>
        <taxon>Agaricales</taxon>
        <taxon>Agaricineae</taxon>
        <taxon>Psathyrellaceae</taxon>
        <taxon>Coprinellus</taxon>
    </lineage>
</organism>
<dbReference type="InterPro" id="IPR011057">
    <property type="entry name" value="Mss4-like_sf"/>
</dbReference>
<dbReference type="Proteomes" id="UP000298030">
    <property type="component" value="Unassembled WGS sequence"/>
</dbReference>
<accession>A0A4Y7TWN0</accession>
<proteinExistence type="inferred from homology"/>
<dbReference type="InterPro" id="IPR006913">
    <property type="entry name" value="CENP-V/GFA"/>
</dbReference>
<comment type="caution">
    <text evidence="6">The sequence shown here is derived from an EMBL/GenBank/DDBJ whole genome shotgun (WGS) entry which is preliminary data.</text>
</comment>
<evidence type="ECO:0000256" key="4">
    <source>
        <dbReference type="ARBA" id="ARBA00023239"/>
    </source>
</evidence>
<evidence type="ECO:0000256" key="3">
    <source>
        <dbReference type="ARBA" id="ARBA00022833"/>
    </source>
</evidence>
<comment type="similarity">
    <text evidence="1">Belongs to the Gfa family.</text>
</comment>
<reference evidence="6 7" key="1">
    <citation type="journal article" date="2019" name="Nat. Ecol. Evol.">
        <title>Megaphylogeny resolves global patterns of mushroom evolution.</title>
        <authorList>
            <person name="Varga T."/>
            <person name="Krizsan K."/>
            <person name="Foldi C."/>
            <person name="Dima B."/>
            <person name="Sanchez-Garcia M."/>
            <person name="Sanchez-Ramirez S."/>
            <person name="Szollosi G.J."/>
            <person name="Szarkandi J.G."/>
            <person name="Papp V."/>
            <person name="Albert L."/>
            <person name="Andreopoulos W."/>
            <person name="Angelini C."/>
            <person name="Antonin V."/>
            <person name="Barry K.W."/>
            <person name="Bougher N.L."/>
            <person name="Buchanan P."/>
            <person name="Buyck B."/>
            <person name="Bense V."/>
            <person name="Catcheside P."/>
            <person name="Chovatia M."/>
            <person name="Cooper J."/>
            <person name="Damon W."/>
            <person name="Desjardin D."/>
            <person name="Finy P."/>
            <person name="Geml J."/>
            <person name="Haridas S."/>
            <person name="Hughes K."/>
            <person name="Justo A."/>
            <person name="Karasinski D."/>
            <person name="Kautmanova I."/>
            <person name="Kiss B."/>
            <person name="Kocsube S."/>
            <person name="Kotiranta H."/>
            <person name="LaButti K.M."/>
            <person name="Lechner B.E."/>
            <person name="Liimatainen K."/>
            <person name="Lipzen A."/>
            <person name="Lukacs Z."/>
            <person name="Mihaltcheva S."/>
            <person name="Morgado L.N."/>
            <person name="Niskanen T."/>
            <person name="Noordeloos M.E."/>
            <person name="Ohm R.A."/>
            <person name="Ortiz-Santana B."/>
            <person name="Ovrebo C."/>
            <person name="Racz N."/>
            <person name="Riley R."/>
            <person name="Savchenko A."/>
            <person name="Shiryaev A."/>
            <person name="Soop K."/>
            <person name="Spirin V."/>
            <person name="Szebenyi C."/>
            <person name="Tomsovsky M."/>
            <person name="Tulloss R.E."/>
            <person name="Uehling J."/>
            <person name="Grigoriev I.V."/>
            <person name="Vagvolgyi C."/>
            <person name="Papp T."/>
            <person name="Martin F.M."/>
            <person name="Miettinen O."/>
            <person name="Hibbett D.S."/>
            <person name="Nagy L.G."/>
        </authorList>
    </citation>
    <scope>NUCLEOTIDE SEQUENCE [LARGE SCALE GENOMIC DNA]</scope>
    <source>
        <strain evidence="6 7">FP101781</strain>
    </source>
</reference>
<feature type="domain" description="CENP-V/GFA" evidence="5">
    <location>
        <begin position="7"/>
        <end position="35"/>
    </location>
</feature>
<keyword evidence="2" id="KW-0479">Metal-binding</keyword>
<evidence type="ECO:0000313" key="6">
    <source>
        <dbReference type="EMBL" id="TEB38557.1"/>
    </source>
</evidence>
<dbReference type="PANTHER" id="PTHR33337">
    <property type="entry name" value="GFA DOMAIN-CONTAINING PROTEIN"/>
    <property type="match status" value="1"/>
</dbReference>
<keyword evidence="4" id="KW-0456">Lyase</keyword>
<keyword evidence="3" id="KW-0862">Zinc</keyword>
<evidence type="ECO:0000313" key="7">
    <source>
        <dbReference type="Proteomes" id="UP000298030"/>
    </source>
</evidence>
<gene>
    <name evidence="6" type="ORF">FA13DRAFT_1724509</name>
</gene>
<dbReference type="OrthoDB" id="9970124at2759"/>
<dbReference type="SUPFAM" id="SSF51316">
    <property type="entry name" value="Mss4-like"/>
    <property type="match status" value="1"/>
</dbReference>
<dbReference type="EMBL" id="QPFP01000002">
    <property type="protein sequence ID" value="TEB38557.1"/>
    <property type="molecule type" value="Genomic_DNA"/>
</dbReference>
<dbReference type="Gene3D" id="3.90.1590.10">
    <property type="entry name" value="glutathione-dependent formaldehyde- activating enzyme (gfa)"/>
    <property type="match status" value="2"/>
</dbReference>
<evidence type="ECO:0000256" key="1">
    <source>
        <dbReference type="ARBA" id="ARBA00005495"/>
    </source>
</evidence>
<evidence type="ECO:0000256" key="2">
    <source>
        <dbReference type="ARBA" id="ARBA00022723"/>
    </source>
</evidence>
<dbReference type="PANTHER" id="PTHR33337:SF40">
    <property type="entry name" value="CENP-V_GFA DOMAIN-CONTAINING PROTEIN-RELATED"/>
    <property type="match status" value="1"/>
</dbReference>
<sequence>MSQDIITTGGCYCKAVRYQVKGRPVRAAYCHCTFANAFLEALQTYNVASKPWKKRFRCKDCGCNVANRNANTGKWSVDENAKIENWNVVKPTAHWFYETRILDINDDLTKWAGYEGESERLG</sequence>
<keyword evidence="7" id="KW-1185">Reference proteome</keyword>